<evidence type="ECO:0000313" key="7">
    <source>
        <dbReference type="EMBL" id="CEM30589.1"/>
    </source>
</evidence>
<dbReference type="Gene3D" id="3.30.70.330">
    <property type="match status" value="1"/>
</dbReference>
<protein>
    <recommendedName>
        <fullName evidence="9">S1 motif domain-containing protein</fullName>
    </recommendedName>
</protein>
<evidence type="ECO:0008006" key="9">
    <source>
        <dbReference type="Google" id="ProtNLM"/>
    </source>
</evidence>
<evidence type="ECO:0000256" key="1">
    <source>
        <dbReference type="ARBA" id="ARBA00022737"/>
    </source>
</evidence>
<dbReference type="SUPFAM" id="SSF54928">
    <property type="entry name" value="RNA-binding domain, RBD"/>
    <property type="match status" value="1"/>
</dbReference>
<keyword evidence="2 3" id="KW-0694">RNA-binding</keyword>
<dbReference type="InParanoid" id="A0A0G4GKN4"/>
<name>A0A0G4GKN4_VITBC</name>
<evidence type="ECO:0000259" key="6">
    <source>
        <dbReference type="PROSITE" id="PS50126"/>
    </source>
</evidence>
<dbReference type="SUPFAM" id="SSF50249">
    <property type="entry name" value="Nucleic acid-binding proteins"/>
    <property type="match status" value="1"/>
</dbReference>
<proteinExistence type="predicted"/>
<dbReference type="GO" id="GO:0003723">
    <property type="term" value="F:RNA binding"/>
    <property type="evidence" value="ECO:0007669"/>
    <property type="project" value="UniProtKB-UniRule"/>
</dbReference>
<dbReference type="PANTHER" id="PTHR13976">
    <property type="entry name" value="HETEROGENEOUS NUCLEAR RIBONUCLEOPROTEIN-RELATED"/>
    <property type="match status" value="1"/>
</dbReference>
<accession>A0A0G4GKN4</accession>
<dbReference type="PROSITE" id="PS50102">
    <property type="entry name" value="RRM"/>
    <property type="match status" value="1"/>
</dbReference>
<dbReference type="FunCoup" id="A0A0G4GKN4">
    <property type="interactions" value="4"/>
</dbReference>
<evidence type="ECO:0000256" key="4">
    <source>
        <dbReference type="SAM" id="MobiDB-lite"/>
    </source>
</evidence>
<dbReference type="PROSITE" id="PS50126">
    <property type="entry name" value="S1"/>
    <property type="match status" value="1"/>
</dbReference>
<dbReference type="STRING" id="1169540.A0A0G4GKN4"/>
<organism evidence="7 8">
    <name type="scientific">Vitrella brassicaformis (strain CCMP3155)</name>
    <dbReference type="NCBI Taxonomy" id="1169540"/>
    <lineage>
        <taxon>Eukaryota</taxon>
        <taxon>Sar</taxon>
        <taxon>Alveolata</taxon>
        <taxon>Colpodellida</taxon>
        <taxon>Vitrellaceae</taxon>
        <taxon>Vitrella</taxon>
    </lineage>
</organism>
<feature type="region of interest" description="Disordered" evidence="4">
    <location>
        <begin position="93"/>
        <end position="112"/>
    </location>
</feature>
<dbReference type="Pfam" id="PF00076">
    <property type="entry name" value="RRM_1"/>
    <property type="match status" value="1"/>
</dbReference>
<evidence type="ECO:0000259" key="5">
    <source>
        <dbReference type="PROSITE" id="PS50102"/>
    </source>
</evidence>
<keyword evidence="8" id="KW-1185">Reference proteome</keyword>
<dbReference type="InterPro" id="IPR012677">
    <property type="entry name" value="Nucleotide-bd_a/b_plait_sf"/>
</dbReference>
<dbReference type="InterPro" id="IPR003029">
    <property type="entry name" value="S1_domain"/>
</dbReference>
<feature type="domain" description="S1 motif" evidence="6">
    <location>
        <begin position="249"/>
        <end position="337"/>
    </location>
</feature>
<dbReference type="InterPro" id="IPR035979">
    <property type="entry name" value="RBD_domain_sf"/>
</dbReference>
<dbReference type="InterPro" id="IPR000504">
    <property type="entry name" value="RRM_dom"/>
</dbReference>
<dbReference type="Gene3D" id="2.40.50.140">
    <property type="entry name" value="Nucleic acid-binding proteins"/>
    <property type="match status" value="1"/>
</dbReference>
<evidence type="ECO:0000256" key="2">
    <source>
        <dbReference type="ARBA" id="ARBA00022884"/>
    </source>
</evidence>
<dbReference type="VEuPathDB" id="CryptoDB:Vbra_18157"/>
<dbReference type="SMART" id="SM00360">
    <property type="entry name" value="RRM"/>
    <property type="match status" value="1"/>
</dbReference>
<sequence>MCALHSVAFLLVRPFHHQGRRSPLLPDADLRVVVSRRGRYGEPLVTFATASKDPEVLFPEVARDEDRAYRKLDKLLAGENMRSALEEKMLAEAEMERRKADQDTSQEVLLPPPPDPLHLTWDALLLAKGFPFDVSEMEVRDWFRPFKLAPDGVVFINDQHGDFSGDAYIRFGSPKQRDRAYERLNYGDMGHRYIQLFKANPVEYQQYYDTKFKPTGRLRNAVKPELVEIPESEWVPRFDFADYDDLQTGTTLQGEIKHVEQYGAFIDCRVVRRDATGRLHLVTGLLHRKDLPRNIGLATQEPEYQAVRDLILAPGMKVRVMVATVDRDQQRFWLTLDASTTEEKLEWFKKVREERRRSFEAMQEQRIKNLREIRDIAEKEMVSMKPADAATLRAALDAAESSGGTNASNLKQLLNQYLGDIARAYEEEEFNERVDELRELQMQQRQDDLDMRETDRQLHQQQEDADVVDAMAVFSKEPKDRRRWLGGADESGDDRAMREFFMFDDMPVAAEPQFTVYSTEQIMNMDLDQIKRELDLRGIPYPPKKTREALEERLLQAVMADTAGTSLENRPRSRKGMKRVLVGREEMIELIMANIDFLPRKGVQRRDLERADDLELEQLVEECMEGLRLWDPPRQQKEQIILDNWDMLQLDNIKQTDLARISDNMMQIMWYDLLDALIRPVYGEDDDDMDAIDATQPLLTVDEEEPQQNDEEIDEADLSLDEWEDDWPEPQDSSSSREIVSTLSREELIDIILQNAPLMAPEERPTKEALESQPDEALIGIVEELLTALREDWQPSVGEMRELLVQNRDILPVQLTVKQIQQGSESEVQEWFQLLVGSEEEAAQPA</sequence>
<evidence type="ECO:0000313" key="8">
    <source>
        <dbReference type="Proteomes" id="UP000041254"/>
    </source>
</evidence>
<dbReference type="OrthoDB" id="431068at2759"/>
<dbReference type="Proteomes" id="UP000041254">
    <property type="component" value="Unassembled WGS sequence"/>
</dbReference>
<dbReference type="EMBL" id="CDMY01000698">
    <property type="protein sequence ID" value="CEM30589.1"/>
    <property type="molecule type" value="Genomic_DNA"/>
</dbReference>
<keyword evidence="1" id="KW-0677">Repeat</keyword>
<feature type="compositionally biased region" description="Basic and acidic residues" evidence="4">
    <location>
        <begin position="93"/>
        <end position="102"/>
    </location>
</feature>
<dbReference type="InterPro" id="IPR050666">
    <property type="entry name" value="ESRP"/>
</dbReference>
<dbReference type="AlphaFoldDB" id="A0A0G4GKN4"/>
<dbReference type="InterPro" id="IPR012340">
    <property type="entry name" value="NA-bd_OB-fold"/>
</dbReference>
<dbReference type="CDD" id="cd12254">
    <property type="entry name" value="RRM_hnRNPH_ESRPs_RBM12_like"/>
    <property type="match status" value="1"/>
</dbReference>
<feature type="domain" description="RRM" evidence="5">
    <location>
        <begin position="123"/>
        <end position="201"/>
    </location>
</feature>
<gene>
    <name evidence="7" type="ORF">Vbra_18157</name>
</gene>
<reference evidence="7 8" key="1">
    <citation type="submission" date="2014-11" db="EMBL/GenBank/DDBJ databases">
        <authorList>
            <person name="Zhu J."/>
            <person name="Qi W."/>
            <person name="Song R."/>
        </authorList>
    </citation>
    <scope>NUCLEOTIDE SEQUENCE [LARGE SCALE GENOMIC DNA]</scope>
</reference>
<evidence type="ECO:0000256" key="3">
    <source>
        <dbReference type="PROSITE-ProRule" id="PRU00176"/>
    </source>
</evidence>